<name>A0A8T8KB12_9EURY</name>
<feature type="transmembrane region" description="Helical" evidence="3">
    <location>
        <begin position="1110"/>
        <end position="1128"/>
    </location>
</feature>
<dbReference type="KEGG" id="meme:HYG87_01810"/>
<dbReference type="InterPro" id="IPR036168">
    <property type="entry name" value="AP2_Mu_C_sf"/>
</dbReference>
<reference evidence="5" key="1">
    <citation type="submission" date="2020-07" db="EMBL/GenBank/DDBJ databases">
        <title>Methanobacterium. sp. MethCan genome.</title>
        <authorList>
            <person name="Postec A."/>
            <person name="Quemeneur M."/>
        </authorList>
    </citation>
    <scope>NUCLEOTIDE SEQUENCE</scope>
    <source>
        <strain evidence="5">MethCAN</strain>
    </source>
</reference>
<dbReference type="InterPro" id="IPR008964">
    <property type="entry name" value="Invasin/intimin_cell_adhesion"/>
</dbReference>
<gene>
    <name evidence="5" type="ORF">HYG87_01810</name>
</gene>
<comment type="similarity">
    <text evidence="1">Belongs to the intimin/invasin family.</text>
</comment>
<dbReference type="InterPro" id="IPR011050">
    <property type="entry name" value="Pectin_lyase_fold/virulence"/>
</dbReference>
<dbReference type="AlphaFoldDB" id="A0A8T8KB12"/>
<dbReference type="NCBIfam" id="TIGR01451">
    <property type="entry name" value="B_ant_repeat"/>
    <property type="match status" value="1"/>
</dbReference>
<dbReference type="InterPro" id="IPR001434">
    <property type="entry name" value="OmcB-like_DUF11"/>
</dbReference>
<dbReference type="InterPro" id="IPR047589">
    <property type="entry name" value="DUF11_rpt"/>
</dbReference>
<feature type="region of interest" description="Disordered" evidence="2">
    <location>
        <begin position="461"/>
        <end position="481"/>
    </location>
</feature>
<dbReference type="Pfam" id="PF01345">
    <property type="entry name" value="DUF11"/>
    <property type="match status" value="1"/>
</dbReference>
<dbReference type="InterPro" id="IPR013783">
    <property type="entry name" value="Ig-like_fold"/>
</dbReference>
<dbReference type="OrthoDB" id="71481at2157"/>
<feature type="region of interest" description="Disordered" evidence="2">
    <location>
        <begin position="588"/>
        <end position="608"/>
    </location>
</feature>
<feature type="domain" description="Big-1" evidence="4">
    <location>
        <begin position="875"/>
        <end position="962"/>
    </location>
</feature>
<keyword evidence="3" id="KW-0472">Membrane</keyword>
<dbReference type="SUPFAM" id="SSF49373">
    <property type="entry name" value="Invasin/intimin cell-adhesion fragments"/>
    <property type="match status" value="2"/>
</dbReference>
<dbReference type="SMART" id="SM00634">
    <property type="entry name" value="BID_1"/>
    <property type="match status" value="2"/>
</dbReference>
<keyword evidence="3" id="KW-0812">Transmembrane</keyword>
<evidence type="ECO:0000256" key="1">
    <source>
        <dbReference type="ARBA" id="ARBA00010116"/>
    </source>
</evidence>
<dbReference type="InterPro" id="IPR003344">
    <property type="entry name" value="Big_1_dom"/>
</dbReference>
<proteinExistence type="inferred from homology"/>
<feature type="compositionally biased region" description="Gly residues" evidence="2">
    <location>
        <begin position="589"/>
        <end position="608"/>
    </location>
</feature>
<dbReference type="Proteomes" id="UP000681041">
    <property type="component" value="Chromosome"/>
</dbReference>
<keyword evidence="3" id="KW-1133">Transmembrane helix</keyword>
<dbReference type="RefSeq" id="WP_211533535.1">
    <property type="nucleotide sequence ID" value="NZ_CP058560.1"/>
</dbReference>
<dbReference type="EMBL" id="CP058560">
    <property type="protein sequence ID" value="QUH22591.1"/>
    <property type="molecule type" value="Genomic_DNA"/>
</dbReference>
<evidence type="ECO:0000256" key="3">
    <source>
        <dbReference type="SAM" id="Phobius"/>
    </source>
</evidence>
<evidence type="ECO:0000259" key="4">
    <source>
        <dbReference type="SMART" id="SM00634"/>
    </source>
</evidence>
<dbReference type="Gene3D" id="2.60.40.1170">
    <property type="entry name" value="Mu homology domain, subdomain B"/>
    <property type="match status" value="1"/>
</dbReference>
<sequence>MSVEILNKNIGGEKTKKTIIFTTFILILGLLSLGAVAAQSPENDMLPDQVENNITNNTSSYSSNNNETSNYLPDPQVWRGGVLIYSTTTIQDALDNSLSGDTILLEDGATFYEKLVIGHDLYFNVMNGGTATIDGSGNGRIIHILPGVTVHFTNIIFQNGHAPDGTILSPDGENGGAILNEGNLHLEQCTLRNNQAGDGGSLLYGGVGGQGGAIYSTGTLIIQNTRLYENRAGHGSNGVAAFHSDGFRGGYGGAIYSTGTLIIQQSMIVSNQAGNGGNGVMMGTGGNGGHGGAIYSTGTMHIQESQINLNNAGNAGTGGLNVIIGGTGGTGGSGGAIYNVGFSTIQGSTINNNYAGNGGTGASAAPGNLINPTGYQGHQGGPGGNGGAIYNQGNLILSESEITANQAGTGGTGGAAGDGRDRNIAGAGGAGGVGGTGGVGGNGGAIYHTGNGTLQITTSSLSRNKAGTGGTGGAGGQGGNAKSTIPFRGAAYAGGAGGTGGNGGSGGAIYYHGDEGYLIGSDLSNNQAGKGGEGGEAGNGGSSAGAYSNGSGGAGGNGGNGGKGGAIYHATGNLNTLTNNLIENWAGAAGTGGAPGQPGPGTGSGTIGPAGTPGFYGLGGAFYGASDSSLHFNRLLYNWVYDVAAAPGVTVNAENNWWGSNNSPASRVTAGVNYSPWIMLQIIAQPETIPCQGTSQVTADLTWNTIDGVNPHQKPAGGHIPDHIPVSFSTTLGDIDPENSQTYMGTSLSTFTGTTVGTAHVSAQVDNQIQTTSIEVEKIDTVLSVDAVSATYLGSVDLIATLEDEFGNLLVGETVGFWVDGVYVGSAVTDSNGVATVTYTPVTLNPTGSPYQVTAEFAGDDCYNQATGFNDLTVDKASTNLTTSDVTGNPGETILLTATLEDQYQNLLEGKSIDFWVAGAYVGSALTDSNGVATLSYLINLVGGFYTLEAIFNGDDYYLSADATAQLKVPQSDLYIESWASKNNPYVGEPITITFKLGNRGPDTAENVVFTLVIPAGMEYVSAEVDQGTFTYDPLSRTITWILGDVPVGDPYLYLVVKALHAGNFIFQPQLTTDTYDPNIDENIQTVTIQAAEEPQPQPQPGVPMQTTGVPFYGLLLALVMIAGGMISRKK</sequence>
<organism evidence="5 6">
    <name type="scientific">Methanobacterium alkalithermotolerans</name>
    <dbReference type="NCBI Taxonomy" id="2731220"/>
    <lineage>
        <taxon>Archaea</taxon>
        <taxon>Methanobacteriati</taxon>
        <taxon>Methanobacteriota</taxon>
        <taxon>Methanomada group</taxon>
        <taxon>Methanobacteria</taxon>
        <taxon>Methanobacteriales</taxon>
        <taxon>Methanobacteriaceae</taxon>
        <taxon>Methanobacterium</taxon>
    </lineage>
</organism>
<dbReference type="SUPFAM" id="SSF51126">
    <property type="entry name" value="Pectin lyase-like"/>
    <property type="match status" value="1"/>
</dbReference>
<dbReference type="Gene3D" id="2.60.40.10">
    <property type="entry name" value="Immunoglobulins"/>
    <property type="match status" value="3"/>
</dbReference>
<protein>
    <recommendedName>
        <fullName evidence="4">Big-1 domain-containing protein</fullName>
    </recommendedName>
</protein>
<feature type="compositionally biased region" description="Low complexity" evidence="2">
    <location>
        <begin position="51"/>
        <end position="70"/>
    </location>
</feature>
<evidence type="ECO:0000256" key="2">
    <source>
        <dbReference type="SAM" id="MobiDB-lite"/>
    </source>
</evidence>
<evidence type="ECO:0000313" key="5">
    <source>
        <dbReference type="EMBL" id="QUH22591.1"/>
    </source>
</evidence>
<dbReference type="GeneID" id="73813098"/>
<keyword evidence="6" id="KW-1185">Reference proteome</keyword>
<feature type="domain" description="Big-1" evidence="4">
    <location>
        <begin position="781"/>
        <end position="867"/>
    </location>
</feature>
<feature type="compositionally biased region" description="Gly residues" evidence="2">
    <location>
        <begin position="467"/>
        <end position="479"/>
    </location>
</feature>
<evidence type="ECO:0000313" key="6">
    <source>
        <dbReference type="Proteomes" id="UP000681041"/>
    </source>
</evidence>
<dbReference type="SUPFAM" id="SSF49447">
    <property type="entry name" value="Second domain of Mu2 adaptin subunit (ap50) of ap2 adaptor"/>
    <property type="match status" value="1"/>
</dbReference>
<accession>A0A8T8KB12</accession>
<feature type="region of interest" description="Disordered" evidence="2">
    <location>
        <begin position="46"/>
        <end position="70"/>
    </location>
</feature>